<dbReference type="InterPro" id="IPR001012">
    <property type="entry name" value="UBX_dom"/>
</dbReference>
<keyword evidence="4" id="KW-1185">Reference proteome</keyword>
<evidence type="ECO:0000313" key="4">
    <source>
        <dbReference type="Proteomes" id="UP000054107"/>
    </source>
</evidence>
<dbReference type="SUPFAM" id="SSF54236">
    <property type="entry name" value="Ubiquitin-like"/>
    <property type="match status" value="1"/>
</dbReference>
<dbReference type="PROSITE" id="PS50033">
    <property type="entry name" value="UBX"/>
    <property type="match status" value="1"/>
</dbReference>
<organism evidence="3 4">
    <name type="scientific">Parasitella parasitica</name>
    <dbReference type="NCBI Taxonomy" id="35722"/>
    <lineage>
        <taxon>Eukaryota</taxon>
        <taxon>Fungi</taxon>
        <taxon>Fungi incertae sedis</taxon>
        <taxon>Mucoromycota</taxon>
        <taxon>Mucoromycotina</taxon>
        <taxon>Mucoromycetes</taxon>
        <taxon>Mucorales</taxon>
        <taxon>Mucorineae</taxon>
        <taxon>Mucoraceae</taxon>
        <taxon>Parasitella</taxon>
    </lineage>
</organism>
<dbReference type="AlphaFoldDB" id="A0A0B7NV78"/>
<feature type="compositionally biased region" description="Basic and acidic residues" evidence="1">
    <location>
        <begin position="98"/>
        <end position="134"/>
    </location>
</feature>
<dbReference type="InterPro" id="IPR029071">
    <property type="entry name" value="Ubiquitin-like_domsf"/>
</dbReference>
<dbReference type="Pfam" id="PF00789">
    <property type="entry name" value="UBX"/>
    <property type="match status" value="1"/>
</dbReference>
<reference evidence="3 4" key="1">
    <citation type="submission" date="2014-09" db="EMBL/GenBank/DDBJ databases">
        <authorList>
            <person name="Ellenberger Sabrina"/>
        </authorList>
    </citation>
    <scope>NUCLEOTIDE SEQUENCE [LARGE SCALE GENOMIC DNA]</scope>
    <source>
        <strain evidence="3 4">CBS 412.66</strain>
    </source>
</reference>
<dbReference type="Gene3D" id="3.10.20.90">
    <property type="entry name" value="Phosphatidylinositol 3-kinase Catalytic Subunit, Chain A, domain 1"/>
    <property type="match status" value="1"/>
</dbReference>
<proteinExistence type="predicted"/>
<dbReference type="PANTHER" id="PTHR46424:SF1">
    <property type="entry name" value="UBX DOMAIN-CONTAINING PROTEIN 4"/>
    <property type="match status" value="1"/>
</dbReference>
<dbReference type="EMBL" id="LN733959">
    <property type="protein sequence ID" value="CEP18879.1"/>
    <property type="molecule type" value="Genomic_DNA"/>
</dbReference>
<dbReference type="PANTHER" id="PTHR46424">
    <property type="entry name" value="UBX DOMAIN-CONTAINING PROTEIN 4"/>
    <property type="match status" value="1"/>
</dbReference>
<feature type="compositionally biased region" description="Low complexity" evidence="1">
    <location>
        <begin position="285"/>
        <end position="301"/>
    </location>
</feature>
<feature type="compositionally biased region" description="Polar residues" evidence="1">
    <location>
        <begin position="328"/>
        <end position="340"/>
    </location>
</feature>
<protein>
    <recommendedName>
        <fullName evidence="2">UBX domain-containing protein</fullName>
    </recommendedName>
</protein>
<gene>
    <name evidence="3" type="primary">PARPA_13188.1 scaffold 46207</name>
</gene>
<dbReference type="SMART" id="SM00166">
    <property type="entry name" value="UBX"/>
    <property type="match status" value="1"/>
</dbReference>
<evidence type="ECO:0000313" key="3">
    <source>
        <dbReference type="EMBL" id="CEP18879.1"/>
    </source>
</evidence>
<name>A0A0B7NV78_9FUNG</name>
<evidence type="ECO:0000259" key="2">
    <source>
        <dbReference type="PROSITE" id="PS50033"/>
    </source>
</evidence>
<feature type="compositionally biased region" description="Basic and acidic residues" evidence="1">
    <location>
        <begin position="51"/>
        <end position="75"/>
    </location>
</feature>
<accession>A0A0B7NV78</accession>
<feature type="region of interest" description="Disordered" evidence="1">
    <location>
        <begin position="51"/>
        <end position="142"/>
    </location>
</feature>
<dbReference type="STRING" id="35722.A0A0B7NV78"/>
<dbReference type="Proteomes" id="UP000054107">
    <property type="component" value="Unassembled WGS sequence"/>
</dbReference>
<feature type="region of interest" description="Disordered" evidence="1">
    <location>
        <begin position="277"/>
        <end position="340"/>
    </location>
</feature>
<dbReference type="OrthoDB" id="2445133at2759"/>
<dbReference type="GO" id="GO:0036503">
    <property type="term" value="P:ERAD pathway"/>
    <property type="evidence" value="ECO:0007669"/>
    <property type="project" value="TreeGrafter"/>
</dbReference>
<evidence type="ECO:0000256" key="1">
    <source>
        <dbReference type="SAM" id="MobiDB-lite"/>
    </source>
</evidence>
<sequence length="340" mass="38389">MGQLLTYLSDRQGTIKDYGIHGLKSKDIIDKINQCSPKIDTRKNFKDALEKRLEEDEKQAKDRESKRREDGKLAQETRQNLQDQQDKLCLKQLKKERKSNEENERKVKEQIAKDRAIQIAERKAEKQHTEEGKKHVQQSPSKRYYDHSNLNIKQIDGSSLRHSFSSSNTLANVTEWIDNVRTDGDMPYKLFAQFPNRNFEIGDEQKTLQELKLCPSGTLIMKPIKNASTAYAGAPSSISSKGWMNYLYSASDKIYNSVSQAGASVVNYLVTPTAAPEHGRRLGGSSSSSSNATASSPSLNLDRSTSNHHNRNTNYSSSKKTDGDTSKNRQTYNGNSVNYE</sequence>
<feature type="domain" description="UBX" evidence="2">
    <location>
        <begin position="143"/>
        <end position="221"/>
    </location>
</feature>
<dbReference type="GO" id="GO:0005783">
    <property type="term" value="C:endoplasmic reticulum"/>
    <property type="evidence" value="ECO:0007669"/>
    <property type="project" value="TreeGrafter"/>
</dbReference>